<evidence type="ECO:0000313" key="2">
    <source>
        <dbReference type="Proteomes" id="UP000179807"/>
    </source>
</evidence>
<dbReference type="EMBL" id="MLAK01000927">
    <property type="protein sequence ID" value="OHT01036.1"/>
    <property type="molecule type" value="Genomic_DNA"/>
</dbReference>
<organism evidence="1 2">
    <name type="scientific">Tritrichomonas foetus</name>
    <dbReference type="NCBI Taxonomy" id="1144522"/>
    <lineage>
        <taxon>Eukaryota</taxon>
        <taxon>Metamonada</taxon>
        <taxon>Parabasalia</taxon>
        <taxon>Tritrichomonadida</taxon>
        <taxon>Tritrichomonadidae</taxon>
        <taxon>Tritrichomonas</taxon>
    </lineage>
</organism>
<name>A0A1J4JU44_9EUKA</name>
<keyword evidence="2" id="KW-1185">Reference proteome</keyword>
<dbReference type="AlphaFoldDB" id="A0A1J4JU44"/>
<sequence>MNPTKFSLPIQQALTSAPLDFVFLSGNGSYQINKILASTQCITIKNLLICDPSCNSYKVTTADTHGSFQDVLEFLNGNMISLNSTNIEFIRQVAVELQCSKLSDFVAPTIISNMSPSIAIQTLNKYLQQNITPASYIQMCQYELRYVAKNFENIKHSYLPELSRLPIEALDVILMVPELNVEETDILDFVYSIIEQNPNNPAYYSLFSHVLYDKIESDRARTFFDKIKTQEVSGALWLAMSRRLKCHVVSDNI</sequence>
<accession>A0A1J4JU44</accession>
<comment type="caution">
    <text evidence="1">The sequence shown here is derived from an EMBL/GenBank/DDBJ whole genome shotgun (WGS) entry which is preliminary data.</text>
</comment>
<dbReference type="GeneID" id="94828552"/>
<dbReference type="VEuPathDB" id="TrichDB:TRFO_07711"/>
<evidence type="ECO:0008006" key="3">
    <source>
        <dbReference type="Google" id="ProtNLM"/>
    </source>
</evidence>
<dbReference type="Proteomes" id="UP000179807">
    <property type="component" value="Unassembled WGS sequence"/>
</dbReference>
<reference evidence="1" key="1">
    <citation type="submission" date="2016-10" db="EMBL/GenBank/DDBJ databases">
        <authorList>
            <person name="Benchimol M."/>
            <person name="Almeida L.G."/>
            <person name="Vasconcelos A.T."/>
            <person name="Perreira-Neves A."/>
            <person name="Rosa I.A."/>
            <person name="Tasca T."/>
            <person name="Bogo M.R."/>
            <person name="de Souza W."/>
        </authorList>
    </citation>
    <scope>NUCLEOTIDE SEQUENCE [LARGE SCALE GENOMIC DNA]</scope>
    <source>
        <strain evidence="1">K</strain>
    </source>
</reference>
<evidence type="ECO:0000313" key="1">
    <source>
        <dbReference type="EMBL" id="OHT01036.1"/>
    </source>
</evidence>
<proteinExistence type="predicted"/>
<dbReference type="RefSeq" id="XP_068354172.1">
    <property type="nucleotide sequence ID" value="XM_068493848.1"/>
</dbReference>
<gene>
    <name evidence="1" type="ORF">TRFO_07711</name>
</gene>
<protein>
    <recommendedName>
        <fullName evidence="3">BTB domain-containing protein</fullName>
    </recommendedName>
</protein>